<dbReference type="AlphaFoldDB" id="W7EPT4"/>
<dbReference type="OrthoDB" id="3938123at2759"/>
<evidence type="ECO:0000313" key="1">
    <source>
        <dbReference type="EMBL" id="EUN30056.1"/>
    </source>
</evidence>
<accession>W7EPT4</accession>
<dbReference type="HOGENOM" id="CLU_2654131_0_0_1"/>
<name>W7EPT4_BIPV3</name>
<dbReference type="RefSeq" id="XP_014559657.1">
    <property type="nucleotide sequence ID" value="XM_014704171.1"/>
</dbReference>
<dbReference type="EMBL" id="KI968708">
    <property type="protein sequence ID" value="EUN30056.1"/>
    <property type="molecule type" value="Genomic_DNA"/>
</dbReference>
<proteinExistence type="predicted"/>
<sequence>MQVLRPRGTGRVGDSMLQELRRFLAPLNFTQLGLEQDTVIANVGEWSIRGSKINKLCKLYGSGAILVLHKQLSRSL</sequence>
<dbReference type="Proteomes" id="UP000054337">
    <property type="component" value="Unassembled WGS sequence"/>
</dbReference>
<organism evidence="1 2">
    <name type="scientific">Bipolaris victoriae (strain FI3)</name>
    <name type="common">Victoria blight of oats agent</name>
    <name type="synonym">Cochliobolus victoriae</name>
    <dbReference type="NCBI Taxonomy" id="930091"/>
    <lineage>
        <taxon>Eukaryota</taxon>
        <taxon>Fungi</taxon>
        <taxon>Dikarya</taxon>
        <taxon>Ascomycota</taxon>
        <taxon>Pezizomycotina</taxon>
        <taxon>Dothideomycetes</taxon>
        <taxon>Pleosporomycetidae</taxon>
        <taxon>Pleosporales</taxon>
        <taxon>Pleosporineae</taxon>
        <taxon>Pleosporaceae</taxon>
        <taxon>Bipolaris</taxon>
    </lineage>
</organism>
<reference evidence="1 2" key="1">
    <citation type="journal article" date="2013" name="PLoS Genet.">
        <title>Comparative genome structure, secondary metabolite, and effector coding capacity across Cochliobolus pathogens.</title>
        <authorList>
            <person name="Condon B.J."/>
            <person name="Leng Y."/>
            <person name="Wu D."/>
            <person name="Bushley K.E."/>
            <person name="Ohm R.A."/>
            <person name="Otillar R."/>
            <person name="Martin J."/>
            <person name="Schackwitz W."/>
            <person name="Grimwood J."/>
            <person name="MohdZainudin N."/>
            <person name="Xue C."/>
            <person name="Wang R."/>
            <person name="Manning V.A."/>
            <person name="Dhillon B."/>
            <person name="Tu Z.J."/>
            <person name="Steffenson B.J."/>
            <person name="Salamov A."/>
            <person name="Sun H."/>
            <person name="Lowry S."/>
            <person name="LaButti K."/>
            <person name="Han J."/>
            <person name="Copeland A."/>
            <person name="Lindquist E."/>
            <person name="Barry K."/>
            <person name="Schmutz J."/>
            <person name="Baker S.E."/>
            <person name="Ciuffetti L.M."/>
            <person name="Grigoriev I.V."/>
            <person name="Zhong S."/>
            <person name="Turgeon B.G."/>
        </authorList>
    </citation>
    <scope>NUCLEOTIDE SEQUENCE [LARGE SCALE GENOMIC DNA]</scope>
    <source>
        <strain evidence="1 2">FI3</strain>
    </source>
</reference>
<gene>
    <name evidence="1" type="ORF">COCVIDRAFT_91311</name>
</gene>
<evidence type="ECO:0000313" key="2">
    <source>
        <dbReference type="Proteomes" id="UP000054337"/>
    </source>
</evidence>
<dbReference type="GeneID" id="26259331"/>
<protein>
    <submittedName>
        <fullName evidence="1">Uncharacterized protein</fullName>
    </submittedName>
</protein>
<keyword evidence="2" id="KW-1185">Reference proteome</keyword>